<keyword evidence="2" id="KW-1185">Reference proteome</keyword>
<reference evidence="1 2" key="2">
    <citation type="journal article" date="2022" name="Mol. Ecol. Resour.">
        <title>The genomes of chicory, endive, great burdock and yacon provide insights into Asteraceae paleo-polyploidization history and plant inulin production.</title>
        <authorList>
            <person name="Fan W."/>
            <person name="Wang S."/>
            <person name="Wang H."/>
            <person name="Wang A."/>
            <person name="Jiang F."/>
            <person name="Liu H."/>
            <person name="Zhao H."/>
            <person name="Xu D."/>
            <person name="Zhang Y."/>
        </authorList>
    </citation>
    <scope>NUCLEOTIDE SEQUENCE [LARGE SCALE GENOMIC DNA]</scope>
    <source>
        <strain evidence="2">cv. Yunnan</strain>
        <tissue evidence="1">Leaves</tissue>
    </source>
</reference>
<protein>
    <submittedName>
        <fullName evidence="1">Uncharacterized protein</fullName>
    </submittedName>
</protein>
<evidence type="ECO:0000313" key="2">
    <source>
        <dbReference type="Proteomes" id="UP001056120"/>
    </source>
</evidence>
<sequence length="112" mass="12689">MKDQTKPINTLLCFSNLSNFKTTRYDPKSNFKSQPGVQPAPARTRTGGSLVPACSVKFLLLSRSKKHIRSLVRFVHRYKCYVTTLQVSTCIARVLDFWVKSKLSFGSIYVIA</sequence>
<organism evidence="1 2">
    <name type="scientific">Smallanthus sonchifolius</name>
    <dbReference type="NCBI Taxonomy" id="185202"/>
    <lineage>
        <taxon>Eukaryota</taxon>
        <taxon>Viridiplantae</taxon>
        <taxon>Streptophyta</taxon>
        <taxon>Embryophyta</taxon>
        <taxon>Tracheophyta</taxon>
        <taxon>Spermatophyta</taxon>
        <taxon>Magnoliopsida</taxon>
        <taxon>eudicotyledons</taxon>
        <taxon>Gunneridae</taxon>
        <taxon>Pentapetalae</taxon>
        <taxon>asterids</taxon>
        <taxon>campanulids</taxon>
        <taxon>Asterales</taxon>
        <taxon>Asteraceae</taxon>
        <taxon>Asteroideae</taxon>
        <taxon>Heliantheae alliance</taxon>
        <taxon>Millerieae</taxon>
        <taxon>Smallanthus</taxon>
    </lineage>
</organism>
<accession>A0ACB9HJM5</accession>
<comment type="caution">
    <text evidence="1">The sequence shown here is derived from an EMBL/GenBank/DDBJ whole genome shotgun (WGS) entry which is preliminary data.</text>
</comment>
<dbReference type="EMBL" id="CM042029">
    <property type="protein sequence ID" value="KAI3795461.1"/>
    <property type="molecule type" value="Genomic_DNA"/>
</dbReference>
<dbReference type="Proteomes" id="UP001056120">
    <property type="component" value="Linkage Group LG12"/>
</dbReference>
<evidence type="ECO:0000313" key="1">
    <source>
        <dbReference type="EMBL" id="KAI3795461.1"/>
    </source>
</evidence>
<gene>
    <name evidence="1" type="ORF">L1987_38116</name>
</gene>
<name>A0ACB9HJM5_9ASTR</name>
<reference evidence="2" key="1">
    <citation type="journal article" date="2022" name="Mol. Ecol. Resour.">
        <title>The genomes of chicory, endive, great burdock and yacon provide insights into Asteraceae palaeo-polyploidization history and plant inulin production.</title>
        <authorList>
            <person name="Fan W."/>
            <person name="Wang S."/>
            <person name="Wang H."/>
            <person name="Wang A."/>
            <person name="Jiang F."/>
            <person name="Liu H."/>
            <person name="Zhao H."/>
            <person name="Xu D."/>
            <person name="Zhang Y."/>
        </authorList>
    </citation>
    <scope>NUCLEOTIDE SEQUENCE [LARGE SCALE GENOMIC DNA]</scope>
    <source>
        <strain evidence="2">cv. Yunnan</strain>
    </source>
</reference>
<proteinExistence type="predicted"/>